<dbReference type="AlphaFoldDB" id="A0A2P8GCH8"/>
<protein>
    <submittedName>
        <fullName evidence="1">Competence protein ComK</fullName>
    </submittedName>
</protein>
<dbReference type="OrthoDB" id="2417337at2"/>
<dbReference type="EMBL" id="PYAT01000011">
    <property type="protein sequence ID" value="PSL31694.1"/>
    <property type="molecule type" value="Genomic_DNA"/>
</dbReference>
<sequence>MKHFDENLIDRSVLFVISSFENGCKSKIVTKDGVFYSSYSALTLINKACMLYASTYEGRVKATRHNLHQYKKTTLLISEDGVAAYPTKSPTHPECVWIFNQDYRMESITPTKTRLIYDQYQVSAEVNVSVHTLQKQRTRMYEMLYYYMRVRGKNNS</sequence>
<comment type="caution">
    <text evidence="1">The sequence shown here is derived from an EMBL/GenBank/DDBJ whole genome shotgun (WGS) entry which is preliminary data.</text>
</comment>
<evidence type="ECO:0000313" key="1">
    <source>
        <dbReference type="EMBL" id="PSL31694.1"/>
    </source>
</evidence>
<reference evidence="1 2" key="1">
    <citation type="submission" date="2018-03" db="EMBL/GenBank/DDBJ databases">
        <title>Genomic Encyclopedia of Type Strains, Phase III (KMG-III): the genomes of soil and plant-associated and newly described type strains.</title>
        <authorList>
            <person name="Whitman W."/>
        </authorList>
    </citation>
    <scope>NUCLEOTIDE SEQUENCE [LARGE SCALE GENOMIC DNA]</scope>
    <source>
        <strain evidence="1 2">CGMCC 1.12259</strain>
    </source>
</reference>
<accession>A0A2P8GCH8</accession>
<dbReference type="GO" id="GO:0030420">
    <property type="term" value="P:establishment of competence for transformation"/>
    <property type="evidence" value="ECO:0007669"/>
    <property type="project" value="InterPro"/>
</dbReference>
<keyword evidence="2" id="KW-1185">Reference proteome</keyword>
<proteinExistence type="predicted"/>
<dbReference type="InterPro" id="IPR010461">
    <property type="entry name" value="ComK"/>
</dbReference>
<evidence type="ECO:0000313" key="2">
    <source>
        <dbReference type="Proteomes" id="UP000242682"/>
    </source>
</evidence>
<name>A0A2P8GCH8_9BACL</name>
<gene>
    <name evidence="1" type="ORF">B0H99_11177</name>
</gene>
<dbReference type="RefSeq" id="WP_106534274.1">
    <property type="nucleotide sequence ID" value="NZ_PYAT01000011.1"/>
</dbReference>
<organism evidence="1 2">
    <name type="scientific">Planomicrobium soli</name>
    <dbReference type="NCBI Taxonomy" id="1176648"/>
    <lineage>
        <taxon>Bacteria</taxon>
        <taxon>Bacillati</taxon>
        <taxon>Bacillota</taxon>
        <taxon>Bacilli</taxon>
        <taxon>Bacillales</taxon>
        <taxon>Caryophanaceae</taxon>
        <taxon>Planomicrobium</taxon>
    </lineage>
</organism>
<dbReference type="Pfam" id="PF06338">
    <property type="entry name" value="ComK"/>
    <property type="match status" value="1"/>
</dbReference>
<dbReference type="Proteomes" id="UP000242682">
    <property type="component" value="Unassembled WGS sequence"/>
</dbReference>